<feature type="compositionally biased region" description="Acidic residues" evidence="4">
    <location>
        <begin position="195"/>
        <end position="219"/>
    </location>
</feature>
<accession>A0A3Q0JDQ9</accession>
<feature type="compositionally biased region" description="Low complexity" evidence="4">
    <location>
        <begin position="895"/>
        <end position="909"/>
    </location>
</feature>
<evidence type="ECO:0000256" key="3">
    <source>
        <dbReference type="ARBA" id="ARBA00023242"/>
    </source>
</evidence>
<gene>
    <name evidence="6" type="primary">LOC113471591</name>
</gene>
<dbReference type="PANTHER" id="PTHR14396">
    <property type="entry name" value="CLASPIN"/>
    <property type="match status" value="1"/>
</dbReference>
<comment type="subcellular location">
    <subcellularLocation>
        <location evidence="1">Nucleus</location>
    </subcellularLocation>
</comment>
<name>A0A3Q0JDQ9_DIACI</name>
<dbReference type="PaxDb" id="121845-A0A3Q0JDQ9"/>
<feature type="compositionally biased region" description="Acidic residues" evidence="4">
    <location>
        <begin position="541"/>
        <end position="601"/>
    </location>
</feature>
<dbReference type="InterPro" id="IPR024146">
    <property type="entry name" value="Claspin"/>
</dbReference>
<evidence type="ECO:0000313" key="5">
    <source>
        <dbReference type="Proteomes" id="UP000079169"/>
    </source>
</evidence>
<feature type="region of interest" description="Disordered" evidence="4">
    <location>
        <begin position="615"/>
        <end position="647"/>
    </location>
</feature>
<dbReference type="GeneID" id="113471591"/>
<evidence type="ECO:0000256" key="1">
    <source>
        <dbReference type="ARBA" id="ARBA00004123"/>
    </source>
</evidence>
<feature type="region of interest" description="Disordered" evidence="4">
    <location>
        <begin position="176"/>
        <end position="299"/>
    </location>
</feature>
<feature type="region of interest" description="Disordered" evidence="4">
    <location>
        <begin position="709"/>
        <end position="729"/>
    </location>
</feature>
<dbReference type="PANTHER" id="PTHR14396:SF10">
    <property type="entry name" value="CLASPIN"/>
    <property type="match status" value="1"/>
</dbReference>
<evidence type="ECO:0000313" key="6">
    <source>
        <dbReference type="RefSeq" id="XP_026686647.1"/>
    </source>
</evidence>
<dbReference type="Proteomes" id="UP000079169">
    <property type="component" value="Unplaced"/>
</dbReference>
<keyword evidence="5" id="KW-1185">Reference proteome</keyword>
<reference evidence="6" key="1">
    <citation type="submission" date="2025-08" db="UniProtKB">
        <authorList>
            <consortium name="RefSeq"/>
        </authorList>
    </citation>
    <scope>IDENTIFICATION</scope>
</reference>
<feature type="compositionally biased region" description="Basic and acidic residues" evidence="4">
    <location>
        <begin position="73"/>
        <end position="100"/>
    </location>
</feature>
<evidence type="ECO:0000256" key="4">
    <source>
        <dbReference type="SAM" id="MobiDB-lite"/>
    </source>
</evidence>
<organism evidence="5 6">
    <name type="scientific">Diaphorina citri</name>
    <name type="common">Asian citrus psyllid</name>
    <dbReference type="NCBI Taxonomy" id="121845"/>
    <lineage>
        <taxon>Eukaryota</taxon>
        <taxon>Metazoa</taxon>
        <taxon>Ecdysozoa</taxon>
        <taxon>Arthropoda</taxon>
        <taxon>Hexapoda</taxon>
        <taxon>Insecta</taxon>
        <taxon>Pterygota</taxon>
        <taxon>Neoptera</taxon>
        <taxon>Paraneoptera</taxon>
        <taxon>Hemiptera</taxon>
        <taxon>Sternorrhyncha</taxon>
        <taxon>Psylloidea</taxon>
        <taxon>Psyllidae</taxon>
        <taxon>Diaphorininae</taxon>
        <taxon>Diaphorina</taxon>
    </lineage>
</organism>
<feature type="region of interest" description="Disordered" evidence="4">
    <location>
        <begin position="846"/>
        <end position="909"/>
    </location>
</feature>
<feature type="compositionally biased region" description="Basic and acidic residues" evidence="4">
    <location>
        <begin position="632"/>
        <end position="647"/>
    </location>
</feature>
<keyword evidence="3" id="KW-0539">Nucleus</keyword>
<dbReference type="STRING" id="121845.A0A3Q0JDQ9"/>
<dbReference type="GO" id="GO:0005634">
    <property type="term" value="C:nucleus"/>
    <property type="evidence" value="ECO:0007669"/>
    <property type="project" value="UniProtKB-SubCell"/>
</dbReference>
<feature type="compositionally biased region" description="Basic and acidic residues" evidence="4">
    <location>
        <begin position="176"/>
        <end position="194"/>
    </location>
</feature>
<feature type="region of interest" description="Disordered" evidence="4">
    <location>
        <begin position="536"/>
        <end position="601"/>
    </location>
</feature>
<keyword evidence="2" id="KW-0597">Phosphoprotein</keyword>
<dbReference type="AlphaFoldDB" id="A0A3Q0JDQ9"/>
<sequence>MAAADVMMYNDSDEDTPFQSRKTKNRIVLSDSDEDAPLANPINTREESSSEDENEKELEDSPKPKSIKKKRIARVESDSEDEKPKTNVESHNEKEDKSTKGEALGSYIITSTERDSQGEITGYSSEALSIVLEDNAELAKSNRGAECVPGARRVVLKKQLEEQMAKNREKAWMRRIEEAKMDEETYAGEKSDCEADKEEEEEEFDEEELTTEEDEEEENIMEKPRKKKKRVKSAFVDEEAEVSDEEGVSADEEEDEEEDKEEEEEEEDEEESKDVNDEDKPSQVEESPRSLKSKSKTFDMFMTQKTDGNAMECDDDELPAYQMGMNTEQSNSCTPAHDKVVFSPVVTLTGCDKTVSKSRNASFLLDSQPTSPLHHSPKKLNFDDEPSTLELGGLDNLLPSQTKGGEDLEALFSGQFSTQAPVLAELEQNDGPCDYQTQTQAVPQGVGELLGNTCSSNLSGLCSGAFTSQPIDPKLLEINDGTCGKFITSTSMDENETPMPEAAPTLVLNKSSILSSDDEDDLDTSIQMKKQTKTLKRLVYSDDEEEDKDSEGEDDGNEGEDDEDNEEDDLEEKEGGENESDIEQEEGADVLEAEYDSEENEIVARKVGDFFEAEAELSESEWGSEDEDENEMDKMEQEEADKEYHDQDQLKEELGKIHMKQILDDDNREVKLLQEMLLEDGELHSDGPGRQRQFRWSNVDDNADLRITAHFSDDSEPEDKGEDKEEDETWRKISLERELYLESQKDKLDQLELLEAESSSSEVTRTVILNDLKNKVVRSEPKVPEELPTKSPDSKLHALMGLHKRSGSFLTRGAQSWVRLSKITQGVGDDMDRKIVKKRGNFVFAALESGPEPSEKPAPQQPETPKADDKVQPKRKKSLATPPLLKKLKLHDGSQSKSSMLSKLMQADF</sequence>
<feature type="compositionally biased region" description="Acidic residues" evidence="4">
    <location>
        <begin position="615"/>
        <end position="631"/>
    </location>
</feature>
<dbReference type="GO" id="GO:0010997">
    <property type="term" value="F:anaphase-promoting complex binding"/>
    <property type="evidence" value="ECO:0007669"/>
    <property type="project" value="TreeGrafter"/>
</dbReference>
<protein>
    <submittedName>
        <fullName evidence="6">Claspin-like</fullName>
    </submittedName>
</protein>
<feature type="compositionally biased region" description="Acidic residues" evidence="4">
    <location>
        <begin position="49"/>
        <end position="58"/>
    </location>
</feature>
<evidence type="ECO:0000256" key="2">
    <source>
        <dbReference type="ARBA" id="ARBA00022553"/>
    </source>
</evidence>
<dbReference type="KEGG" id="dci:113471591"/>
<feature type="compositionally biased region" description="Acidic residues" evidence="4">
    <location>
        <begin position="236"/>
        <end position="272"/>
    </location>
</feature>
<dbReference type="RefSeq" id="XP_026686647.1">
    <property type="nucleotide sequence ID" value="XM_026830846.1"/>
</dbReference>
<feature type="region of interest" description="Disordered" evidence="4">
    <location>
        <begin position="1"/>
        <end position="119"/>
    </location>
</feature>
<proteinExistence type="predicted"/>
<dbReference type="GO" id="GO:0033314">
    <property type="term" value="P:mitotic DNA replication checkpoint signaling"/>
    <property type="evidence" value="ECO:0007669"/>
    <property type="project" value="TreeGrafter"/>
</dbReference>
<dbReference type="GO" id="GO:0007095">
    <property type="term" value="P:mitotic G2 DNA damage checkpoint signaling"/>
    <property type="evidence" value="ECO:0007669"/>
    <property type="project" value="TreeGrafter"/>
</dbReference>
<feature type="compositionally biased region" description="Acidic residues" evidence="4">
    <location>
        <begin position="714"/>
        <end position="728"/>
    </location>
</feature>
<feature type="compositionally biased region" description="Basic and acidic residues" evidence="4">
    <location>
        <begin position="273"/>
        <end position="289"/>
    </location>
</feature>